<feature type="domain" description="Flavodoxin-like" evidence="1">
    <location>
        <begin position="3"/>
        <end position="97"/>
    </location>
</feature>
<dbReference type="Proteomes" id="UP001596067">
    <property type="component" value="Unassembled WGS sequence"/>
</dbReference>
<dbReference type="InterPro" id="IPR008254">
    <property type="entry name" value="Flavodoxin/NO_synth"/>
</dbReference>
<dbReference type="InterPro" id="IPR029039">
    <property type="entry name" value="Flavoprotein-like_sf"/>
</dbReference>
<organism evidence="2 3">
    <name type="scientific">Kitasatospora aburaviensis</name>
    <dbReference type="NCBI Taxonomy" id="67265"/>
    <lineage>
        <taxon>Bacteria</taxon>
        <taxon>Bacillati</taxon>
        <taxon>Actinomycetota</taxon>
        <taxon>Actinomycetes</taxon>
        <taxon>Kitasatosporales</taxon>
        <taxon>Streptomycetaceae</taxon>
        <taxon>Kitasatospora</taxon>
    </lineage>
</organism>
<evidence type="ECO:0000313" key="3">
    <source>
        <dbReference type="Proteomes" id="UP001596067"/>
    </source>
</evidence>
<name>A0ABW1F6V4_9ACTN</name>
<dbReference type="InterPro" id="IPR026816">
    <property type="entry name" value="Flavodoxin_dom"/>
</dbReference>
<gene>
    <name evidence="2" type="ORF">ACFP0N_33785</name>
</gene>
<dbReference type="RefSeq" id="WP_380237262.1">
    <property type="nucleotide sequence ID" value="NZ_BAAAVH010000040.1"/>
</dbReference>
<comment type="caution">
    <text evidence="2">The sequence shown here is derived from an EMBL/GenBank/DDBJ whole genome shotgun (WGS) entry which is preliminary data.</text>
</comment>
<dbReference type="PROSITE" id="PS50902">
    <property type="entry name" value="FLAVODOXIN_LIKE"/>
    <property type="match status" value="1"/>
</dbReference>
<evidence type="ECO:0000313" key="2">
    <source>
        <dbReference type="EMBL" id="MFC5889946.1"/>
    </source>
</evidence>
<proteinExistence type="predicted"/>
<dbReference type="Gene3D" id="3.40.50.360">
    <property type="match status" value="1"/>
</dbReference>
<accession>A0ABW1F6V4</accession>
<evidence type="ECO:0000259" key="1">
    <source>
        <dbReference type="PROSITE" id="PS50902"/>
    </source>
</evidence>
<dbReference type="EMBL" id="JBHSOD010000068">
    <property type="protein sequence ID" value="MFC5889946.1"/>
    <property type="molecule type" value="Genomic_DNA"/>
</dbReference>
<dbReference type="Pfam" id="PF12724">
    <property type="entry name" value="Flavodoxin_5"/>
    <property type="match status" value="1"/>
</dbReference>
<dbReference type="SUPFAM" id="SSF52218">
    <property type="entry name" value="Flavoproteins"/>
    <property type="match status" value="1"/>
</dbReference>
<sequence length="97" mass="10728">MRVLVGYAGEHGSTRGIAERIAAGLRRHGHHVVVMSLVPLGPSLVLEDTELEDLDAAVLGSAVHDGRWLPAAVEFARRKRRRARRPPRLALQREPAR</sequence>
<protein>
    <submittedName>
        <fullName evidence="2">Flavodoxin domain-containing protein</fullName>
    </submittedName>
</protein>
<reference evidence="3" key="1">
    <citation type="journal article" date="2019" name="Int. J. Syst. Evol. Microbiol.">
        <title>The Global Catalogue of Microorganisms (GCM) 10K type strain sequencing project: providing services to taxonomists for standard genome sequencing and annotation.</title>
        <authorList>
            <consortium name="The Broad Institute Genomics Platform"/>
            <consortium name="The Broad Institute Genome Sequencing Center for Infectious Disease"/>
            <person name="Wu L."/>
            <person name="Ma J."/>
        </authorList>
    </citation>
    <scope>NUCLEOTIDE SEQUENCE [LARGE SCALE GENOMIC DNA]</scope>
    <source>
        <strain evidence="3">CGMCC 4.1469</strain>
    </source>
</reference>
<keyword evidence="3" id="KW-1185">Reference proteome</keyword>